<keyword evidence="4" id="KW-1185">Reference proteome</keyword>
<feature type="domain" description="NodB homology" evidence="2">
    <location>
        <begin position="99"/>
        <end position="279"/>
    </location>
</feature>
<accession>A0A3M2M844</accession>
<gene>
    <name evidence="3" type="ORF">EBO15_12380</name>
</gene>
<dbReference type="PANTHER" id="PTHR10587">
    <property type="entry name" value="GLYCOSYL TRANSFERASE-RELATED"/>
    <property type="match status" value="1"/>
</dbReference>
<dbReference type="Pfam" id="PF01522">
    <property type="entry name" value="Polysacc_deac_1"/>
    <property type="match status" value="1"/>
</dbReference>
<dbReference type="GO" id="GO:0016810">
    <property type="term" value="F:hydrolase activity, acting on carbon-nitrogen (but not peptide) bonds"/>
    <property type="evidence" value="ECO:0007669"/>
    <property type="project" value="InterPro"/>
</dbReference>
<dbReference type="PANTHER" id="PTHR10587:SF137">
    <property type="entry name" value="4-DEOXY-4-FORMAMIDO-L-ARABINOSE-PHOSPHOUNDECAPRENOL DEFORMYLASE ARND-RELATED"/>
    <property type="match status" value="1"/>
</dbReference>
<dbReference type="EMBL" id="RFFG01000017">
    <property type="protein sequence ID" value="RMI44735.1"/>
    <property type="molecule type" value="Genomic_DNA"/>
</dbReference>
<comment type="caution">
    <text evidence="3">The sequence shown here is derived from an EMBL/GenBank/DDBJ whole genome shotgun (WGS) entry which is preliminary data.</text>
</comment>
<evidence type="ECO:0000256" key="1">
    <source>
        <dbReference type="SAM" id="MobiDB-lite"/>
    </source>
</evidence>
<dbReference type="SUPFAM" id="SSF88713">
    <property type="entry name" value="Glycoside hydrolase/deacetylase"/>
    <property type="match status" value="1"/>
</dbReference>
<proteinExistence type="predicted"/>
<evidence type="ECO:0000313" key="3">
    <source>
        <dbReference type="EMBL" id="RMI44735.1"/>
    </source>
</evidence>
<dbReference type="InterPro" id="IPR011330">
    <property type="entry name" value="Glyco_hydro/deAcase_b/a-brl"/>
</dbReference>
<feature type="region of interest" description="Disordered" evidence="1">
    <location>
        <begin position="44"/>
        <end position="73"/>
    </location>
</feature>
<sequence>MADTGTSGPTRRAALTLLGAAGLAVLGADGALHGTAHADRVRQAANAGRPAQHLKPTPTPKPSPVATPRPASWTQERLTLVKAPIRDIFKDVSPPAPPNSIALTIDDGPHPTWTPQVLDVLAEFEVHATFFQIGEQIQEWPKLTRRVVAAGHQICNHTQTHPIPFDHVRGKRLRKEVIEPFHRVADVTGVVPTLFRAPGGAWSKPSLELIAEHGMLPVDWAVDPTDWSRPGVGHIRRTMLSAKAGNVLLCHDGGGDRSQTVAALRAVIPKLKKRGLNFVAL</sequence>
<protein>
    <submittedName>
        <fullName evidence="3">Polysaccharide deacetylase family protein</fullName>
    </submittedName>
</protein>
<feature type="compositionally biased region" description="Pro residues" evidence="1">
    <location>
        <begin position="57"/>
        <end position="67"/>
    </location>
</feature>
<reference evidence="3 4" key="1">
    <citation type="submission" date="2018-10" db="EMBL/GenBank/DDBJ databases">
        <title>Isolation from soil.</title>
        <authorList>
            <person name="Hu J."/>
        </authorList>
    </citation>
    <scope>NUCLEOTIDE SEQUENCE [LARGE SCALE GENOMIC DNA]</scope>
    <source>
        <strain evidence="3 4">NEAU-Ht49</strain>
    </source>
</reference>
<dbReference type="Proteomes" id="UP000282674">
    <property type="component" value="Unassembled WGS sequence"/>
</dbReference>
<dbReference type="InterPro" id="IPR002509">
    <property type="entry name" value="NODB_dom"/>
</dbReference>
<dbReference type="GO" id="GO:0005975">
    <property type="term" value="P:carbohydrate metabolic process"/>
    <property type="evidence" value="ECO:0007669"/>
    <property type="project" value="InterPro"/>
</dbReference>
<dbReference type="PROSITE" id="PS51677">
    <property type="entry name" value="NODB"/>
    <property type="match status" value="1"/>
</dbReference>
<dbReference type="PROSITE" id="PS51318">
    <property type="entry name" value="TAT"/>
    <property type="match status" value="1"/>
</dbReference>
<dbReference type="OrthoDB" id="3521160at2"/>
<dbReference type="Gene3D" id="3.20.20.370">
    <property type="entry name" value="Glycoside hydrolase/deacetylase"/>
    <property type="match status" value="1"/>
</dbReference>
<evidence type="ECO:0000259" key="2">
    <source>
        <dbReference type="PROSITE" id="PS51677"/>
    </source>
</evidence>
<dbReference type="AlphaFoldDB" id="A0A3M2M844"/>
<dbReference type="InterPro" id="IPR006311">
    <property type="entry name" value="TAT_signal"/>
</dbReference>
<evidence type="ECO:0000313" key="4">
    <source>
        <dbReference type="Proteomes" id="UP000282674"/>
    </source>
</evidence>
<dbReference type="RefSeq" id="WP_122194488.1">
    <property type="nucleotide sequence ID" value="NZ_JBHSKC010000009.1"/>
</dbReference>
<dbReference type="InterPro" id="IPR050248">
    <property type="entry name" value="Polysacc_deacetylase_ArnD"/>
</dbReference>
<name>A0A3M2M844_9ACTN</name>
<organism evidence="3 4">
    <name type="scientific">Actinomadura harenae</name>
    <dbReference type="NCBI Taxonomy" id="2483351"/>
    <lineage>
        <taxon>Bacteria</taxon>
        <taxon>Bacillati</taxon>
        <taxon>Actinomycetota</taxon>
        <taxon>Actinomycetes</taxon>
        <taxon>Streptosporangiales</taxon>
        <taxon>Thermomonosporaceae</taxon>
        <taxon>Actinomadura</taxon>
    </lineage>
</organism>